<name>A0AC58KPL8_CASCN</name>
<gene>
    <name evidence="2" type="primary">Sycp1</name>
</gene>
<sequence>MEKHKPFKLFVPPRFSSSQVSAVKPQTSAGDANFFKSFSKCIEDDFGFPFAMANLSKNGKNIDSDPALQKLSLLPMLDQVDNSDSCHYQDGLKDSDFENSEPMSRLYSKLYKEAEKIKKWKVSIESELKQKENKLQENRKIIEAQRKAIQELQFENEKVSLKLEEEIQENKDLIKENYATRHLCNLLKETCARSSEKTKKYEYEREETRQVYMDLNNNIEKMVIAFEELRVQAENSKKEMHFKLKEDYEKIQHLEEEYKKEVNDKENQVSLLLVQSTEKENKVKDLTFLLEEFRDQVNQLEEKTKLQDENLKESNQKKDHLTLELEDTKISLERSLSSQKALEEDLQIAAKTISQLTEEKEAQMEEFKKAKTAHSLVVTGLKTTICKLEEFLRTEQQRLEQNEDQLKILTMELQKKSNELEEMTKFKNNKEVELEELKKILAEDQKLLDEKEQIEKMVEELKGKERELTSLLQIRQKEVHDLEIQLTAIATSEQHYLKQVKDLTAELEKEKLKNTELTASCNKLSLENKALAQEASDMTLELKKQQEDINNSKKQEEGMLKQIEHLEERETQLRSELDSVREELKQKGDEVKCKLDKSEENARSIECEILKKDKQMKILENKCNNLRKQVETKSKCIEELQQENKALKKKSTAESKQLNVYEIKVRKLELELESAKQKFEEMTDSYQKEIEDKKKSEENLLGEVEKAKVIAGEAVKLQKDIDIRCQHKIAEMVALMEKHKENLKREAKENTVISKETKDKKTQTSLLETSEITYQKFDSKAASSQNTSGNFSSADYGKSKNKRHHPWISTKSNLSTPLPKAYTVKTPTKLKIQQREEKNMPIEESNKKRKMVFEFDINSDSSETTDLLSIVSEEEKMNKLYNNNPPVSHLCVRTPKQTPSSLTTPGSTMKFGAVRKMQEDRWAIIAKVDRKRKLKEAEKLFV</sequence>
<organism evidence="1 2">
    <name type="scientific">Castor canadensis</name>
    <name type="common">American beaver</name>
    <dbReference type="NCBI Taxonomy" id="51338"/>
    <lineage>
        <taxon>Eukaryota</taxon>
        <taxon>Metazoa</taxon>
        <taxon>Chordata</taxon>
        <taxon>Craniata</taxon>
        <taxon>Vertebrata</taxon>
        <taxon>Euteleostomi</taxon>
        <taxon>Mammalia</taxon>
        <taxon>Eutheria</taxon>
        <taxon>Euarchontoglires</taxon>
        <taxon>Glires</taxon>
        <taxon>Rodentia</taxon>
        <taxon>Castorimorpha</taxon>
        <taxon>Castoridae</taxon>
        <taxon>Castor</taxon>
    </lineage>
</organism>
<dbReference type="Proteomes" id="UP001732720">
    <property type="component" value="Chromosome 12"/>
</dbReference>
<evidence type="ECO:0000313" key="2">
    <source>
        <dbReference type="RefSeq" id="XP_073906796.1"/>
    </source>
</evidence>
<protein>
    <submittedName>
        <fullName evidence="2">Synaptonemal complex protein 1 isoform X6</fullName>
    </submittedName>
</protein>
<accession>A0AC58KPL8</accession>
<keyword evidence="1" id="KW-1185">Reference proteome</keyword>
<reference evidence="2" key="1">
    <citation type="submission" date="2025-08" db="UniProtKB">
        <authorList>
            <consortium name="RefSeq"/>
        </authorList>
    </citation>
    <scope>IDENTIFICATION</scope>
</reference>
<evidence type="ECO:0000313" key="1">
    <source>
        <dbReference type="Proteomes" id="UP001732720"/>
    </source>
</evidence>
<dbReference type="RefSeq" id="XP_073906796.1">
    <property type="nucleotide sequence ID" value="XM_074050695.1"/>
</dbReference>
<proteinExistence type="predicted"/>